<dbReference type="Proteomes" id="UP000001542">
    <property type="component" value="Unassembled WGS sequence"/>
</dbReference>
<sequence length="306" mass="34492">MRVIAFKRHLEADYPEFDLWKSYYNVELDKFYVYKGDFIKVENLNFQKNGIKFLHSLCMFIYCRSTANGGAITFTGSSSIIEDRFYDEGSINYVQAEDKLTTAHHSYVYLSSSDSYTMNEGCLFNSKFESTNVGGIHIRQGSKTIKYYNCSKCESGTNSGLFLRVSSNAPTISYCNFIDNSAVLDTSCCVASENSGNSYYADHWVMENNTQKGVTGIIETYSTSIYIDNSVILGDSGNGVMFYTSGGSITITNSIVEHYTTLSYNGEFETSNISDKTSNGWRFVLLSPPYMRQYKNMLKSCKTDVL</sequence>
<dbReference type="AlphaFoldDB" id="A2D9U7"/>
<gene>
    <name evidence="1" type="ORF">TVAG_077000</name>
</gene>
<organism evidence="1 2">
    <name type="scientific">Trichomonas vaginalis (strain ATCC PRA-98 / G3)</name>
    <dbReference type="NCBI Taxonomy" id="412133"/>
    <lineage>
        <taxon>Eukaryota</taxon>
        <taxon>Metamonada</taxon>
        <taxon>Parabasalia</taxon>
        <taxon>Trichomonadida</taxon>
        <taxon>Trichomonadidae</taxon>
        <taxon>Trichomonas</taxon>
    </lineage>
</organism>
<evidence type="ECO:0000313" key="2">
    <source>
        <dbReference type="Proteomes" id="UP000001542"/>
    </source>
</evidence>
<dbReference type="InterPro" id="IPR011050">
    <property type="entry name" value="Pectin_lyase_fold/virulence"/>
</dbReference>
<proteinExistence type="predicted"/>
<dbReference type="VEuPathDB" id="TrichDB:TVAG_077000"/>
<evidence type="ECO:0008006" key="3">
    <source>
        <dbReference type="Google" id="ProtNLM"/>
    </source>
</evidence>
<reference evidence="1" key="1">
    <citation type="submission" date="2006-10" db="EMBL/GenBank/DDBJ databases">
        <authorList>
            <person name="Amadeo P."/>
            <person name="Zhao Q."/>
            <person name="Wortman J."/>
            <person name="Fraser-Liggett C."/>
            <person name="Carlton J."/>
        </authorList>
    </citation>
    <scope>NUCLEOTIDE SEQUENCE</scope>
    <source>
        <strain evidence="1">G3</strain>
    </source>
</reference>
<dbReference type="VEuPathDB" id="TrichDB:TVAGG3_0291350"/>
<dbReference type="KEGG" id="tva:5468512"/>
<protein>
    <recommendedName>
        <fullName evidence="3">Right handed beta helix domain-containing protein</fullName>
    </recommendedName>
</protein>
<dbReference type="EMBL" id="DS113181">
    <property type="protein sequence ID" value="EAY22953.1"/>
    <property type="molecule type" value="Genomic_DNA"/>
</dbReference>
<keyword evidence="2" id="KW-1185">Reference proteome</keyword>
<reference evidence="1" key="2">
    <citation type="journal article" date="2007" name="Science">
        <title>Draft genome sequence of the sexually transmitted pathogen Trichomonas vaginalis.</title>
        <authorList>
            <person name="Carlton J.M."/>
            <person name="Hirt R.P."/>
            <person name="Silva J.C."/>
            <person name="Delcher A.L."/>
            <person name="Schatz M."/>
            <person name="Zhao Q."/>
            <person name="Wortman J.R."/>
            <person name="Bidwell S.L."/>
            <person name="Alsmark U.C.M."/>
            <person name="Besteiro S."/>
            <person name="Sicheritz-Ponten T."/>
            <person name="Noel C.J."/>
            <person name="Dacks J.B."/>
            <person name="Foster P.G."/>
            <person name="Simillion C."/>
            <person name="Van de Peer Y."/>
            <person name="Miranda-Saavedra D."/>
            <person name="Barton G.J."/>
            <person name="Westrop G.D."/>
            <person name="Mueller S."/>
            <person name="Dessi D."/>
            <person name="Fiori P.L."/>
            <person name="Ren Q."/>
            <person name="Paulsen I."/>
            <person name="Zhang H."/>
            <person name="Bastida-Corcuera F.D."/>
            <person name="Simoes-Barbosa A."/>
            <person name="Brown M.T."/>
            <person name="Hayes R.D."/>
            <person name="Mukherjee M."/>
            <person name="Okumura C.Y."/>
            <person name="Schneider R."/>
            <person name="Smith A.J."/>
            <person name="Vanacova S."/>
            <person name="Villalvazo M."/>
            <person name="Haas B.J."/>
            <person name="Pertea M."/>
            <person name="Feldblyum T.V."/>
            <person name="Utterback T.R."/>
            <person name="Shu C.L."/>
            <person name="Osoegawa K."/>
            <person name="de Jong P.J."/>
            <person name="Hrdy I."/>
            <person name="Horvathova L."/>
            <person name="Zubacova Z."/>
            <person name="Dolezal P."/>
            <person name="Malik S.B."/>
            <person name="Logsdon J.M. Jr."/>
            <person name="Henze K."/>
            <person name="Gupta A."/>
            <person name="Wang C.C."/>
            <person name="Dunne R.L."/>
            <person name="Upcroft J.A."/>
            <person name="Upcroft P."/>
            <person name="White O."/>
            <person name="Salzberg S.L."/>
            <person name="Tang P."/>
            <person name="Chiu C.-H."/>
            <person name="Lee Y.-S."/>
            <person name="Embley T.M."/>
            <person name="Coombs G.H."/>
            <person name="Mottram J.C."/>
            <person name="Tachezy J."/>
            <person name="Fraser-Liggett C.M."/>
            <person name="Johnson P.J."/>
        </authorList>
    </citation>
    <scope>NUCLEOTIDE SEQUENCE [LARGE SCALE GENOMIC DNA]</scope>
    <source>
        <strain evidence="1">G3</strain>
    </source>
</reference>
<accession>A2D9U7</accession>
<evidence type="ECO:0000313" key="1">
    <source>
        <dbReference type="EMBL" id="EAY22953.1"/>
    </source>
</evidence>
<dbReference type="RefSeq" id="XP_001583939.1">
    <property type="nucleotide sequence ID" value="XM_001583889.1"/>
</dbReference>
<name>A2D9U7_TRIV3</name>
<dbReference type="InParanoid" id="A2D9U7"/>
<dbReference type="SUPFAM" id="SSF51126">
    <property type="entry name" value="Pectin lyase-like"/>
    <property type="match status" value="1"/>
</dbReference>